<evidence type="ECO:0000313" key="1">
    <source>
        <dbReference type="EMBL" id="GMN64566.1"/>
    </source>
</evidence>
<sequence length="89" mass="9699">MLVMTCCKLNALVGGVLSIGYGSTVLEGNVKVGKAWIKTPVKMIWMEGIKHSKRVAARSPHVTVRQASPFHLASAIASRLFTYSIDIKQ</sequence>
<name>A0AA88J9F6_FICCA</name>
<comment type="caution">
    <text evidence="1">The sequence shown here is derived from an EMBL/GenBank/DDBJ whole genome shotgun (WGS) entry which is preliminary data.</text>
</comment>
<accession>A0AA88J9F6</accession>
<dbReference type="EMBL" id="BTGU01000186">
    <property type="protein sequence ID" value="GMN64566.1"/>
    <property type="molecule type" value="Genomic_DNA"/>
</dbReference>
<evidence type="ECO:0000313" key="2">
    <source>
        <dbReference type="Proteomes" id="UP001187192"/>
    </source>
</evidence>
<dbReference type="Proteomes" id="UP001187192">
    <property type="component" value="Unassembled WGS sequence"/>
</dbReference>
<reference evidence="1" key="1">
    <citation type="submission" date="2023-07" db="EMBL/GenBank/DDBJ databases">
        <title>draft genome sequence of fig (Ficus carica).</title>
        <authorList>
            <person name="Takahashi T."/>
            <person name="Nishimura K."/>
        </authorList>
    </citation>
    <scope>NUCLEOTIDE SEQUENCE</scope>
</reference>
<keyword evidence="2" id="KW-1185">Reference proteome</keyword>
<dbReference type="AlphaFoldDB" id="A0AA88J9F6"/>
<protein>
    <submittedName>
        <fullName evidence="1">Uncharacterized protein</fullName>
    </submittedName>
</protein>
<gene>
    <name evidence="1" type="ORF">TIFTF001_033638</name>
</gene>
<organism evidence="1 2">
    <name type="scientific">Ficus carica</name>
    <name type="common">Common fig</name>
    <dbReference type="NCBI Taxonomy" id="3494"/>
    <lineage>
        <taxon>Eukaryota</taxon>
        <taxon>Viridiplantae</taxon>
        <taxon>Streptophyta</taxon>
        <taxon>Embryophyta</taxon>
        <taxon>Tracheophyta</taxon>
        <taxon>Spermatophyta</taxon>
        <taxon>Magnoliopsida</taxon>
        <taxon>eudicotyledons</taxon>
        <taxon>Gunneridae</taxon>
        <taxon>Pentapetalae</taxon>
        <taxon>rosids</taxon>
        <taxon>fabids</taxon>
        <taxon>Rosales</taxon>
        <taxon>Moraceae</taxon>
        <taxon>Ficeae</taxon>
        <taxon>Ficus</taxon>
    </lineage>
</organism>
<proteinExistence type="predicted"/>